<keyword evidence="4" id="KW-0732">Signal</keyword>
<evidence type="ECO:0000313" key="5">
    <source>
        <dbReference type="EMBL" id="MXP47991.1"/>
    </source>
</evidence>
<reference evidence="5 6" key="1">
    <citation type="submission" date="2019-12" db="EMBL/GenBank/DDBJ databases">
        <title>Genomic-based taxomic classification of the family Erythrobacteraceae.</title>
        <authorList>
            <person name="Xu L."/>
        </authorList>
    </citation>
    <scope>NUCLEOTIDE SEQUENCE [LARGE SCALE GENOMIC DNA]</scope>
    <source>
        <strain evidence="5 6">SW-109</strain>
    </source>
</reference>
<dbReference type="Pfam" id="PF07719">
    <property type="entry name" value="TPR_2"/>
    <property type="match status" value="1"/>
</dbReference>
<dbReference type="SUPFAM" id="SSF48452">
    <property type="entry name" value="TPR-like"/>
    <property type="match status" value="1"/>
</dbReference>
<organism evidence="5 6">
    <name type="scientific">Pontixanthobacter luteolus</name>
    <dbReference type="NCBI Taxonomy" id="295089"/>
    <lineage>
        <taxon>Bacteria</taxon>
        <taxon>Pseudomonadati</taxon>
        <taxon>Pseudomonadota</taxon>
        <taxon>Alphaproteobacteria</taxon>
        <taxon>Sphingomonadales</taxon>
        <taxon>Erythrobacteraceae</taxon>
        <taxon>Pontixanthobacter</taxon>
    </lineage>
</organism>
<dbReference type="AlphaFoldDB" id="A0A6I4V3R4"/>
<evidence type="ECO:0000313" key="6">
    <source>
        <dbReference type="Proteomes" id="UP000471435"/>
    </source>
</evidence>
<dbReference type="SMART" id="SM00028">
    <property type="entry name" value="TPR"/>
    <property type="match status" value="2"/>
</dbReference>
<dbReference type="InterPro" id="IPR011990">
    <property type="entry name" value="TPR-like_helical_dom_sf"/>
</dbReference>
<protein>
    <submittedName>
        <fullName evidence="5">Tetratricopeptide repeat protein</fullName>
    </submittedName>
</protein>
<keyword evidence="6" id="KW-1185">Reference proteome</keyword>
<keyword evidence="2 3" id="KW-0802">TPR repeat</keyword>
<evidence type="ECO:0000256" key="2">
    <source>
        <dbReference type="ARBA" id="ARBA00022803"/>
    </source>
</evidence>
<name>A0A6I4V3R4_9SPHN</name>
<gene>
    <name evidence="5" type="ORF">GRI43_11405</name>
</gene>
<feature type="repeat" description="TPR" evidence="3">
    <location>
        <begin position="457"/>
        <end position="490"/>
    </location>
</feature>
<dbReference type="EMBL" id="WTYP01000002">
    <property type="protein sequence ID" value="MXP47991.1"/>
    <property type="molecule type" value="Genomic_DNA"/>
</dbReference>
<dbReference type="OrthoDB" id="9778494at2"/>
<feature type="chain" id="PRO_5026137823" evidence="4">
    <location>
        <begin position="23"/>
        <end position="508"/>
    </location>
</feature>
<dbReference type="Gene3D" id="1.25.40.10">
    <property type="entry name" value="Tetratricopeptide repeat domain"/>
    <property type="match status" value="1"/>
</dbReference>
<dbReference type="PROSITE" id="PS50005">
    <property type="entry name" value="TPR"/>
    <property type="match status" value="1"/>
</dbReference>
<evidence type="ECO:0000256" key="3">
    <source>
        <dbReference type="PROSITE-ProRule" id="PRU00339"/>
    </source>
</evidence>
<dbReference type="PANTHER" id="PTHR45588">
    <property type="entry name" value="TPR DOMAIN-CONTAINING PROTEIN"/>
    <property type="match status" value="1"/>
</dbReference>
<dbReference type="Proteomes" id="UP000471435">
    <property type="component" value="Unassembled WGS sequence"/>
</dbReference>
<accession>A0A6I4V3R4</accession>
<dbReference type="PANTHER" id="PTHR45588:SF1">
    <property type="entry name" value="WW DOMAIN-CONTAINING PROTEIN"/>
    <property type="match status" value="1"/>
</dbReference>
<feature type="signal peptide" evidence="4">
    <location>
        <begin position="1"/>
        <end position="22"/>
    </location>
</feature>
<keyword evidence="1" id="KW-0677">Repeat</keyword>
<evidence type="ECO:0000256" key="1">
    <source>
        <dbReference type="ARBA" id="ARBA00022737"/>
    </source>
</evidence>
<evidence type="ECO:0000256" key="4">
    <source>
        <dbReference type="SAM" id="SignalP"/>
    </source>
</evidence>
<dbReference type="InterPro" id="IPR013105">
    <property type="entry name" value="TPR_2"/>
</dbReference>
<dbReference type="RefSeq" id="WP_160731222.1">
    <property type="nucleotide sequence ID" value="NZ_WTYP01000002.1"/>
</dbReference>
<sequence>MRNFAVGVIAPGLMLLPLPLLAQEDDGVGTAEMVMTTTAEPTAEAHFLEGLALLHNFEYARAASAFKAAQMADPQFVMAYWGEAMTHNHPLWEQQDRDAALAALSKLGSTPEQRAKSARSAKERQWLAAVEALYGEGSKQERDLAYLEKMRDMYANEKKDIDARAFYALAILGSSHGGRQIPLYMKAAGILEEGFMTHPSHPGILHYLIHSYDDPVHAPLGERAAARYAAIAPDAGHAQHMVSHIFHALGNWEASETANINADAVVDRQRIAMGREPTDCGHYNEWLAYSLAQQGKDASPIVEGCRAEAVAEFGRADEFGRTGGWRSASSSYANIALHWGIASGEWPTPVSWPHDNFLKAQFNMAYAELLKSRGDSDAVVAAQSEMERLYASLMDALPSEMPDEKTLPAWAERTIAQGQAIMTLEGGDIEQGLALLRAAAEAEAELPVVFGPPAIEKPSWELLGEELLALGRYKEAAQAFEEALAFSPGRLLARQGLETARRAAAPGS</sequence>
<comment type="caution">
    <text evidence="5">The sequence shown here is derived from an EMBL/GenBank/DDBJ whole genome shotgun (WGS) entry which is preliminary data.</text>
</comment>
<proteinExistence type="predicted"/>
<dbReference type="InterPro" id="IPR019734">
    <property type="entry name" value="TPR_rpt"/>
</dbReference>